<protein>
    <recommendedName>
        <fullName evidence="5 6">[Ribosomal protein bS18]-alanine N-acetyltransferase</fullName>
        <ecNumber evidence="5 6">2.3.1.266</ecNumber>
    </recommendedName>
</protein>
<dbReference type="AlphaFoldDB" id="A0A2U8I4G2"/>
<evidence type="ECO:0000256" key="2">
    <source>
        <dbReference type="ARBA" id="ARBA00022490"/>
    </source>
</evidence>
<dbReference type="OrthoDB" id="9796919at2"/>
<dbReference type="EC" id="2.3.1.266" evidence="5 6"/>
<feature type="domain" description="N-acetyltransferase" evidence="7">
    <location>
        <begin position="2"/>
        <end position="147"/>
    </location>
</feature>
<feature type="binding site" evidence="5">
    <location>
        <position position="108"/>
    </location>
    <ligand>
        <name>acetyl-CoA</name>
        <dbReference type="ChEBI" id="CHEBI:57288"/>
    </ligand>
</feature>
<feature type="binding site" evidence="5">
    <location>
        <begin position="77"/>
        <end position="82"/>
    </location>
    <ligand>
        <name>acetyl-CoA</name>
        <dbReference type="ChEBI" id="CHEBI:57288"/>
    </ligand>
</feature>
<comment type="function">
    <text evidence="5 6">Acetylates the N-terminal alanine of ribosomal protein bS18.</text>
</comment>
<dbReference type="InterPro" id="IPR006464">
    <property type="entry name" value="AcTrfase_RimI/Ard1"/>
</dbReference>
<dbReference type="PANTHER" id="PTHR43420">
    <property type="entry name" value="ACETYLTRANSFERASE"/>
    <property type="match status" value="1"/>
</dbReference>
<comment type="similarity">
    <text evidence="1 5 6">Belongs to the acetyltransferase family. RimI subfamily.</text>
</comment>
<name>A0A2U8I4G2_9GAMM</name>
<evidence type="ECO:0000313" key="9">
    <source>
        <dbReference type="Proteomes" id="UP000261875"/>
    </source>
</evidence>
<dbReference type="SUPFAM" id="SSF55729">
    <property type="entry name" value="Acyl-CoA N-acyltransferases (Nat)"/>
    <property type="match status" value="1"/>
</dbReference>
<dbReference type="Gene3D" id="3.40.630.30">
    <property type="match status" value="1"/>
</dbReference>
<keyword evidence="3 5" id="KW-0808">Transferase</keyword>
<keyword evidence="4 5" id="KW-0012">Acyltransferase</keyword>
<dbReference type="InterPro" id="IPR043690">
    <property type="entry name" value="RimI"/>
</dbReference>
<dbReference type="NCBIfam" id="NF007025">
    <property type="entry name" value="PRK09491.1"/>
    <property type="match status" value="1"/>
</dbReference>
<organism evidence="8 9">
    <name type="scientific">Candidatus Fukatsuia symbiotica</name>
    <dbReference type="NCBI Taxonomy" id="1878942"/>
    <lineage>
        <taxon>Bacteria</taxon>
        <taxon>Pseudomonadati</taxon>
        <taxon>Pseudomonadota</taxon>
        <taxon>Gammaproteobacteria</taxon>
        <taxon>Enterobacterales</taxon>
        <taxon>Yersiniaceae</taxon>
        <taxon>Candidatus Fukatsuia</taxon>
    </lineage>
</organism>
<dbReference type="Pfam" id="PF00583">
    <property type="entry name" value="Acetyltransf_1"/>
    <property type="match status" value="1"/>
</dbReference>
<evidence type="ECO:0000256" key="3">
    <source>
        <dbReference type="ARBA" id="ARBA00022679"/>
    </source>
</evidence>
<comment type="subcellular location">
    <subcellularLocation>
        <location evidence="5 6">Cytoplasm</location>
    </subcellularLocation>
</comment>
<feature type="binding site" evidence="5">
    <location>
        <begin position="69"/>
        <end position="71"/>
    </location>
    <ligand>
        <name>acetyl-CoA</name>
        <dbReference type="ChEBI" id="CHEBI:57288"/>
    </ligand>
</feature>
<dbReference type="HAMAP" id="MF_02210">
    <property type="entry name" value="RimI"/>
    <property type="match status" value="1"/>
</dbReference>
<evidence type="ECO:0000256" key="5">
    <source>
        <dbReference type="HAMAP-Rule" id="MF_02210"/>
    </source>
</evidence>
<dbReference type="PANTHER" id="PTHR43420:SF44">
    <property type="entry name" value="ACETYLTRANSFERASE YPEA"/>
    <property type="match status" value="1"/>
</dbReference>
<feature type="active site" description="Proton acceptor" evidence="5">
    <location>
        <position position="103"/>
    </location>
</feature>
<keyword evidence="2 5" id="KW-0963">Cytoplasm</keyword>
<dbReference type="EMBL" id="CP021659">
    <property type="protein sequence ID" value="AWK14022.1"/>
    <property type="molecule type" value="Genomic_DNA"/>
</dbReference>
<accession>A0A2U8I4G2</accession>
<dbReference type="Proteomes" id="UP000261875">
    <property type="component" value="Chromosome"/>
</dbReference>
<proteinExistence type="inferred from homology"/>
<dbReference type="CDD" id="cd04301">
    <property type="entry name" value="NAT_SF"/>
    <property type="match status" value="1"/>
</dbReference>
<dbReference type="InterPro" id="IPR050680">
    <property type="entry name" value="YpeA/RimI_acetyltransf"/>
</dbReference>
<evidence type="ECO:0000313" key="8">
    <source>
        <dbReference type="EMBL" id="AWK14022.1"/>
    </source>
</evidence>
<evidence type="ECO:0000256" key="1">
    <source>
        <dbReference type="ARBA" id="ARBA00005395"/>
    </source>
</evidence>
<evidence type="ECO:0000256" key="4">
    <source>
        <dbReference type="ARBA" id="ARBA00023315"/>
    </source>
</evidence>
<evidence type="ECO:0000259" key="7">
    <source>
        <dbReference type="PROSITE" id="PS51186"/>
    </source>
</evidence>
<dbReference type="STRING" id="1878942.GCA_900128755_00804"/>
<dbReference type="NCBIfam" id="TIGR01575">
    <property type="entry name" value="rimI"/>
    <property type="match status" value="1"/>
</dbReference>
<dbReference type="GO" id="GO:0008999">
    <property type="term" value="F:protein-N-terminal-alanine acetyltransferase activity"/>
    <property type="evidence" value="ECO:0007669"/>
    <property type="project" value="UniProtKB-UniRule"/>
</dbReference>
<dbReference type="PROSITE" id="PS51186">
    <property type="entry name" value="GNAT"/>
    <property type="match status" value="1"/>
</dbReference>
<evidence type="ECO:0000256" key="6">
    <source>
        <dbReference type="RuleBase" id="RU363094"/>
    </source>
</evidence>
<dbReference type="RefSeq" id="WP_072550966.1">
    <property type="nucleotide sequence ID" value="NZ_CP021659.1"/>
</dbReference>
<comment type="catalytic activity">
    <reaction evidence="5 6">
        <text>N-terminal L-alanyl-[ribosomal protein bS18] + acetyl-CoA = N-terminal N(alpha)-acetyl-L-alanyl-[ribosomal protein bS18] + CoA + H(+)</text>
        <dbReference type="Rhea" id="RHEA:43756"/>
        <dbReference type="Rhea" id="RHEA-COMP:10676"/>
        <dbReference type="Rhea" id="RHEA-COMP:10677"/>
        <dbReference type="ChEBI" id="CHEBI:15378"/>
        <dbReference type="ChEBI" id="CHEBI:57287"/>
        <dbReference type="ChEBI" id="CHEBI:57288"/>
        <dbReference type="ChEBI" id="CHEBI:64718"/>
        <dbReference type="ChEBI" id="CHEBI:83683"/>
        <dbReference type="EC" id="2.3.1.266"/>
    </reaction>
</comment>
<dbReference type="InterPro" id="IPR000182">
    <property type="entry name" value="GNAT_dom"/>
</dbReference>
<sequence length="147" mass="16907">MKQISILTPADLAHAYQIEQTSHAFPWTEKIFTSNQGKLYLNYKLSIDHRIVGFVITQKVRDEATLFNIAIDPQHQRRGYGRLLLEYLLEQLMVHSVITVWLEVRESNVGAIALYENLGFNQVSLRHNYYPCAHGREHAVIMALSVA</sequence>
<dbReference type="GO" id="GO:0005737">
    <property type="term" value="C:cytoplasm"/>
    <property type="evidence" value="ECO:0007669"/>
    <property type="project" value="UniProtKB-SubCell"/>
</dbReference>
<gene>
    <name evidence="5" type="primary">rimI</name>
    <name evidence="8" type="ORF">CCS41_05245</name>
</gene>
<dbReference type="KEGG" id="fsm:CCS41_05245"/>
<feature type="active site" description="Proton donor" evidence="5">
    <location>
        <position position="115"/>
    </location>
</feature>
<reference evidence="8 9" key="1">
    <citation type="submission" date="2017-05" db="EMBL/GenBank/DDBJ databases">
        <title>Genome sequence of Candidatus Fukatsuia symbiotica and Candidatus Hamiltonella defensa from Acyrthosiphon pisum strain 5D.</title>
        <authorList>
            <person name="Patel V.A."/>
            <person name="Chevignon G."/>
            <person name="Russell J.A."/>
            <person name="Oliver K.M."/>
        </authorList>
    </citation>
    <scope>NUCLEOTIDE SEQUENCE [LARGE SCALE GENOMIC DNA]</scope>
    <source>
        <strain evidence="8 9">5D</strain>
    </source>
</reference>
<dbReference type="InterPro" id="IPR016181">
    <property type="entry name" value="Acyl_CoA_acyltransferase"/>
</dbReference>
<keyword evidence="9" id="KW-1185">Reference proteome</keyword>